<name>A0A3N1GKK4_9ACTN</name>
<feature type="compositionally biased region" description="Low complexity" evidence="1">
    <location>
        <begin position="51"/>
        <end position="67"/>
    </location>
</feature>
<sequence length="528" mass="52730">MRAVPVTDDLECSARDVPLAERGMTGVPAIVMFTRGWRLGMLAAAERSATGSPAGDSPAGDAAPTGGIRTHRRRALVVGGVASAVGMLFVPLPADAAPAPCEQAQRYSAQSGSQILRLTHLAAGSKRPGDQDMNVGEAKSAMVAQAQISSAAVARMIDVEGGGKPAGLSEVVHQQAPPTNAKPERRATKAADVGPLSLGAGGLTTHARWEAGMACGAADGEVTRAAARLREAGIAGLARIPGKVESESTTKLEGRGATATTVATAGLGGGDLDLLDGAVHVKIVKAPSLRASMSIKDGGEVRYAPAVIEVSGQGFKTERLDTAGDTVEITVDGKGESDSAGAGDRADDGTGDSEDAGKRDESGVTGLVGKMPVVGQVLNSGNPLPLPEVPGVPDVAQPDRETAPSVESGTKVRISLGDVRQAARGRAIAARATALSVMVAHGSSEGRTKPGYGDSVALAFDMGMLEAAAVAPESVPGGVSDAAAGAGAGLPITGPRVDVIALSGVALLIAGAAALIFGTRGRSRSSGD</sequence>
<evidence type="ECO:0000313" key="4">
    <source>
        <dbReference type="Proteomes" id="UP000271683"/>
    </source>
</evidence>
<reference evidence="3 4" key="1">
    <citation type="submission" date="2018-11" db="EMBL/GenBank/DDBJ databases">
        <title>Sequencing the genomes of 1000 actinobacteria strains.</title>
        <authorList>
            <person name="Klenk H.-P."/>
        </authorList>
    </citation>
    <scope>NUCLEOTIDE SEQUENCE [LARGE SCALE GENOMIC DNA]</scope>
    <source>
        <strain evidence="3 4">DSM 43634</strain>
    </source>
</reference>
<protein>
    <submittedName>
        <fullName evidence="3">Uncharacterized protein</fullName>
    </submittedName>
</protein>
<dbReference type="AlphaFoldDB" id="A0A3N1GKK4"/>
<keyword evidence="2" id="KW-0472">Membrane</keyword>
<evidence type="ECO:0000256" key="2">
    <source>
        <dbReference type="SAM" id="Phobius"/>
    </source>
</evidence>
<proteinExistence type="predicted"/>
<keyword evidence="2" id="KW-1133">Transmembrane helix</keyword>
<accession>A0A3N1GKK4</accession>
<feature type="region of interest" description="Disordered" evidence="1">
    <location>
        <begin position="323"/>
        <end position="366"/>
    </location>
</feature>
<dbReference type="EMBL" id="RJKL01000001">
    <property type="protein sequence ID" value="ROP30701.1"/>
    <property type="molecule type" value="Genomic_DNA"/>
</dbReference>
<organism evidence="3 4">
    <name type="scientific">Couchioplanes caeruleus</name>
    <dbReference type="NCBI Taxonomy" id="56438"/>
    <lineage>
        <taxon>Bacteria</taxon>
        <taxon>Bacillati</taxon>
        <taxon>Actinomycetota</taxon>
        <taxon>Actinomycetes</taxon>
        <taxon>Micromonosporales</taxon>
        <taxon>Micromonosporaceae</taxon>
        <taxon>Couchioplanes</taxon>
    </lineage>
</organism>
<keyword evidence="2" id="KW-0812">Transmembrane</keyword>
<evidence type="ECO:0000313" key="3">
    <source>
        <dbReference type="EMBL" id="ROP30701.1"/>
    </source>
</evidence>
<dbReference type="Proteomes" id="UP000271683">
    <property type="component" value="Unassembled WGS sequence"/>
</dbReference>
<gene>
    <name evidence="3" type="ORF">EDD30_3562</name>
</gene>
<feature type="region of interest" description="Disordered" evidence="1">
    <location>
        <begin position="49"/>
        <end position="68"/>
    </location>
</feature>
<comment type="caution">
    <text evidence="3">The sequence shown here is derived from an EMBL/GenBank/DDBJ whole genome shotgun (WGS) entry which is preliminary data.</text>
</comment>
<evidence type="ECO:0000256" key="1">
    <source>
        <dbReference type="SAM" id="MobiDB-lite"/>
    </source>
</evidence>
<feature type="transmembrane region" description="Helical" evidence="2">
    <location>
        <begin position="499"/>
        <end position="518"/>
    </location>
</feature>